<organism evidence="4 5">
    <name type="scientific">Cercospora beticola</name>
    <name type="common">Sugarbeet leaf spot fungus</name>
    <dbReference type="NCBI Taxonomy" id="122368"/>
    <lineage>
        <taxon>Eukaryota</taxon>
        <taxon>Fungi</taxon>
        <taxon>Dikarya</taxon>
        <taxon>Ascomycota</taxon>
        <taxon>Pezizomycotina</taxon>
        <taxon>Dothideomycetes</taxon>
        <taxon>Dothideomycetidae</taxon>
        <taxon>Mycosphaerellales</taxon>
        <taxon>Mycosphaerellaceae</taxon>
        <taxon>Cercospora</taxon>
    </lineage>
</organism>
<feature type="region of interest" description="Disordered" evidence="3">
    <location>
        <begin position="26"/>
        <end position="45"/>
    </location>
</feature>
<name>A0A2G5I7N5_CERBT</name>
<dbReference type="GO" id="GO:0016853">
    <property type="term" value="F:isomerase activity"/>
    <property type="evidence" value="ECO:0007669"/>
    <property type="project" value="UniProtKB-KW"/>
</dbReference>
<dbReference type="PANTHER" id="PTHR43709">
    <property type="entry name" value="ACONITATE ISOMERASE-RELATED"/>
    <property type="match status" value="1"/>
</dbReference>
<comment type="similarity">
    <text evidence="1">Belongs to the PrpF family.</text>
</comment>
<dbReference type="Pfam" id="PF04303">
    <property type="entry name" value="PrpF"/>
    <property type="match status" value="1"/>
</dbReference>
<reference evidence="4 5" key="1">
    <citation type="submission" date="2015-10" db="EMBL/GenBank/DDBJ databases">
        <title>The cercosporin biosynthetic gene cluster was horizontally transferred to several fungal lineages and shown to be expanded in Cercospora beticola based on microsynteny with recipient genomes.</title>
        <authorList>
            <person name="De Jonge R."/>
            <person name="Ebert M.K."/>
            <person name="Suttle J.C."/>
            <person name="Jurick Ii W.M."/>
            <person name="Secor G.A."/>
            <person name="Thomma B.P."/>
            <person name="Van De Peer Y."/>
            <person name="Bolton M.D."/>
        </authorList>
    </citation>
    <scope>NUCLEOTIDE SEQUENCE [LARGE SCALE GENOMIC DNA]</scope>
    <source>
        <strain evidence="4 5">09-40</strain>
    </source>
</reference>
<dbReference type="AlphaFoldDB" id="A0A2G5I7N5"/>
<dbReference type="Gene3D" id="3.10.310.10">
    <property type="entry name" value="Diaminopimelate Epimerase, Chain A, domain 1"/>
    <property type="match status" value="2"/>
</dbReference>
<dbReference type="OrthoDB" id="10267539at2759"/>
<dbReference type="InterPro" id="IPR007400">
    <property type="entry name" value="PrpF-like"/>
</dbReference>
<evidence type="ECO:0000256" key="3">
    <source>
        <dbReference type="SAM" id="MobiDB-lite"/>
    </source>
</evidence>
<accession>A0A2G5I7N5</accession>
<dbReference type="EMBL" id="LKMD01000100">
    <property type="protein sequence ID" value="PIB00742.1"/>
    <property type="molecule type" value="Genomic_DNA"/>
</dbReference>
<dbReference type="PANTHER" id="PTHR43709:SF2">
    <property type="entry name" value="DUF453 DOMAIN PROTEIN (AFU_ORTHOLOGUE AFUA_6G00360)"/>
    <property type="match status" value="1"/>
</dbReference>
<dbReference type="Proteomes" id="UP000230605">
    <property type="component" value="Chromosome 1"/>
</dbReference>
<evidence type="ECO:0000313" key="4">
    <source>
        <dbReference type="EMBL" id="PIB00742.1"/>
    </source>
</evidence>
<evidence type="ECO:0000256" key="1">
    <source>
        <dbReference type="ARBA" id="ARBA00007673"/>
    </source>
</evidence>
<gene>
    <name evidence="4" type="ORF">CB0940_01512</name>
</gene>
<keyword evidence="2 4" id="KW-0413">Isomerase</keyword>
<evidence type="ECO:0000313" key="5">
    <source>
        <dbReference type="Proteomes" id="UP000230605"/>
    </source>
</evidence>
<protein>
    <submittedName>
        <fullName evidence="4">2-methyl-aconitate isomerase</fullName>
    </submittedName>
</protein>
<evidence type="ECO:0000256" key="2">
    <source>
        <dbReference type="ARBA" id="ARBA00023235"/>
    </source>
</evidence>
<dbReference type="SUPFAM" id="SSF54506">
    <property type="entry name" value="Diaminopimelate epimerase-like"/>
    <property type="match status" value="2"/>
</dbReference>
<comment type="caution">
    <text evidence="4">The sequence shown here is derived from an EMBL/GenBank/DDBJ whole genome shotgun (WGS) entry which is preliminary data.</text>
</comment>
<sequence>MFAQLPEEAVSYVVQPRHRVVLEPCSSMVPPNPPTIGQTDASKRSRKQRTLKQMHASDMAASVPAVYIRGGTSKALFFHEYDIPPAGAARDRFLMRVMGSPDPMQIDGMGGTYPVTSKIAIIRPSEREDADVDFIFVQVSVQDSFVDYNAGCGNISAGVGPFAINEGLVKERRITDVVENYTTQEVRMFQPLSTKKVLVAHVPIDVRTGRFVEKGDYAIAGCPGTGSPILMDYRHTVGGAVKRGLMPNGEPLSKMQLDDGRVIEYTICDAAHIIAFARASDFGLQGDEHPKKINEDRTLLALVREFRGKAAHNVGMCRSPETVDQDSPILPMVALLSECPDGDGAHIQSRLFLDNACHSAMAGAGATCTAACSRVPGSLVAKIMREGAENDGIFNVKHPGGVLPITIATREGLGDGDPAFETLSFGRTARYLFRGEVFVPDDLQRN</sequence>
<proteinExistence type="inferred from homology"/>